<comment type="cofactor">
    <cofactor evidence="2">
        <name>Mg(2+)</name>
        <dbReference type="ChEBI" id="CHEBI:18420"/>
    </cofactor>
</comment>
<reference evidence="3" key="1">
    <citation type="journal article" date="2022" name="Front. Microbiol.">
        <title>Genome-based taxonomic rearrangement of Oceanobacter-related bacteria including the description of Thalassolituus hydrocarbonoclasticus sp. nov. and Thalassolituus pacificus sp. nov. and emended description of the genus Thalassolituus.</title>
        <authorList>
            <person name="Dong C."/>
            <person name="Wei L."/>
            <person name="Wang J."/>
            <person name="Lai Q."/>
            <person name="Huang Z."/>
            <person name="Shao Z."/>
        </authorList>
    </citation>
    <scope>NUCLEOTIDE SEQUENCE</scope>
    <source>
        <strain evidence="3">59MF3M-4</strain>
    </source>
</reference>
<comment type="similarity">
    <text evidence="1">Belongs to the inositol monophosphatase superfamily.</text>
</comment>
<name>A0A9X2WI84_9GAMM</name>
<dbReference type="Proteomes" id="UP001147830">
    <property type="component" value="Unassembled WGS sequence"/>
</dbReference>
<sequence length="257" mass="28109">MQPMVNLALRAARNAGQDLVRRLDRFDSYKSTDQEKAKFVADCTIGLEKGIIFELKKALPEHNFYGRETGHNGEQKNQPVWQVCVIDDISNFRVGIPSFAIIVCCMQNGKAEHSVVLNPINGDEFTASRGRGAQLNNRRIRSGSINSLSDAIVGYTQPMGNNEAAFDQLQRLQRLMSKSFDLRNIGSNALSICYVAADRFQGALLSNVDEFALNAAGLLASEAGCLLSEVSGQPLLRAPANLVVSNPRLLKALLAKD</sequence>
<dbReference type="EMBL" id="JAOANI010000028">
    <property type="protein sequence ID" value="MCT7360840.1"/>
    <property type="molecule type" value="Genomic_DNA"/>
</dbReference>
<dbReference type="SUPFAM" id="SSF56655">
    <property type="entry name" value="Carbohydrate phosphatase"/>
    <property type="match status" value="1"/>
</dbReference>
<dbReference type="CDD" id="cd01637">
    <property type="entry name" value="IMPase_like"/>
    <property type="match status" value="1"/>
</dbReference>
<gene>
    <name evidence="3" type="ORF">NYR02_17600</name>
</gene>
<dbReference type="GO" id="GO:0006020">
    <property type="term" value="P:inositol metabolic process"/>
    <property type="evidence" value="ECO:0007669"/>
    <property type="project" value="TreeGrafter"/>
</dbReference>
<evidence type="ECO:0000313" key="4">
    <source>
        <dbReference type="Proteomes" id="UP001147830"/>
    </source>
</evidence>
<reference evidence="3" key="2">
    <citation type="submission" date="2022-08" db="EMBL/GenBank/DDBJ databases">
        <authorList>
            <person name="Dong C."/>
        </authorList>
    </citation>
    <scope>NUCLEOTIDE SEQUENCE</scope>
    <source>
        <strain evidence="3">59MF3M-4</strain>
    </source>
</reference>
<comment type="caution">
    <text evidence="3">The sequence shown here is derived from an EMBL/GenBank/DDBJ whole genome shotgun (WGS) entry which is preliminary data.</text>
</comment>
<dbReference type="GO" id="GO:0008934">
    <property type="term" value="F:inositol monophosphate 1-phosphatase activity"/>
    <property type="evidence" value="ECO:0007669"/>
    <property type="project" value="TreeGrafter"/>
</dbReference>
<protein>
    <submittedName>
        <fullName evidence="3">Inositol monophosphatase</fullName>
    </submittedName>
</protein>
<keyword evidence="4" id="KW-1185">Reference proteome</keyword>
<dbReference type="PANTHER" id="PTHR20854">
    <property type="entry name" value="INOSITOL MONOPHOSPHATASE"/>
    <property type="match status" value="1"/>
</dbReference>
<dbReference type="AlphaFoldDB" id="A0A9X2WI84"/>
<accession>A0A9X2WI84</accession>
<dbReference type="Gene3D" id="3.30.540.10">
    <property type="entry name" value="Fructose-1,6-Bisphosphatase, subunit A, domain 1"/>
    <property type="match status" value="1"/>
</dbReference>
<dbReference type="Pfam" id="PF00459">
    <property type="entry name" value="Inositol_P"/>
    <property type="match status" value="1"/>
</dbReference>
<keyword evidence="2" id="KW-0479">Metal-binding</keyword>
<dbReference type="RefSeq" id="WP_260977661.1">
    <property type="nucleotide sequence ID" value="NZ_JAOANI010000028.1"/>
</dbReference>
<keyword evidence="2" id="KW-0460">Magnesium</keyword>
<dbReference type="PANTHER" id="PTHR20854:SF4">
    <property type="entry name" value="INOSITOL-1-MONOPHOSPHATASE-RELATED"/>
    <property type="match status" value="1"/>
</dbReference>
<evidence type="ECO:0000313" key="3">
    <source>
        <dbReference type="EMBL" id="MCT7360840.1"/>
    </source>
</evidence>
<organism evidence="3 4">
    <name type="scientific">Thalassolituus pacificus</name>
    <dbReference type="NCBI Taxonomy" id="2975440"/>
    <lineage>
        <taxon>Bacteria</taxon>
        <taxon>Pseudomonadati</taxon>
        <taxon>Pseudomonadota</taxon>
        <taxon>Gammaproteobacteria</taxon>
        <taxon>Oceanospirillales</taxon>
        <taxon>Oceanospirillaceae</taxon>
        <taxon>Thalassolituus</taxon>
    </lineage>
</organism>
<dbReference type="Gene3D" id="3.40.190.80">
    <property type="match status" value="1"/>
</dbReference>
<feature type="binding site" evidence="2">
    <location>
        <position position="87"/>
    </location>
    <ligand>
        <name>Mg(2+)</name>
        <dbReference type="ChEBI" id="CHEBI:18420"/>
        <label>1</label>
        <note>catalytic</note>
    </ligand>
</feature>
<proteinExistence type="inferred from homology"/>
<evidence type="ECO:0000256" key="2">
    <source>
        <dbReference type="PIRSR" id="PIRSR600760-2"/>
    </source>
</evidence>
<dbReference type="GO" id="GO:0007165">
    <property type="term" value="P:signal transduction"/>
    <property type="evidence" value="ECO:0007669"/>
    <property type="project" value="TreeGrafter"/>
</dbReference>
<evidence type="ECO:0000256" key="1">
    <source>
        <dbReference type="ARBA" id="ARBA00009759"/>
    </source>
</evidence>
<dbReference type="InterPro" id="IPR000760">
    <property type="entry name" value="Inositol_monophosphatase-like"/>
</dbReference>
<dbReference type="PRINTS" id="PR00377">
    <property type="entry name" value="IMPHPHTASES"/>
</dbReference>
<feature type="binding site" evidence="2">
    <location>
        <position position="86"/>
    </location>
    <ligand>
        <name>Mg(2+)</name>
        <dbReference type="ChEBI" id="CHEBI:18420"/>
        <label>1</label>
        <note>catalytic</note>
    </ligand>
</feature>
<dbReference type="GO" id="GO:0046872">
    <property type="term" value="F:metal ion binding"/>
    <property type="evidence" value="ECO:0007669"/>
    <property type="project" value="UniProtKB-KW"/>
</dbReference>